<dbReference type="eggNOG" id="KOG0653">
    <property type="taxonomic scope" value="Eukaryota"/>
</dbReference>
<dbReference type="CDD" id="cd20568">
    <property type="entry name" value="CYCLIN_CLBs_yeast_rpt1"/>
    <property type="match status" value="1"/>
</dbReference>
<dbReference type="SMART" id="SM00385">
    <property type="entry name" value="CYCLIN"/>
    <property type="match status" value="2"/>
</dbReference>
<dbReference type="CDD" id="cd20512">
    <property type="entry name" value="CYCLIN_CLBs_yeast_rpt2"/>
    <property type="match status" value="1"/>
</dbReference>
<feature type="compositionally biased region" description="Polar residues" evidence="5">
    <location>
        <begin position="65"/>
        <end position="95"/>
    </location>
</feature>
<dbReference type="InterPro" id="IPR046965">
    <property type="entry name" value="Cyclin_A/B-like"/>
</dbReference>
<feature type="domain" description="Cyclin-like" evidence="6">
    <location>
        <begin position="269"/>
        <end position="353"/>
    </location>
</feature>
<gene>
    <name evidence="8" type="ORF">MCYG_06269</name>
</gene>
<dbReference type="InterPro" id="IPR004367">
    <property type="entry name" value="Cyclin_C-dom"/>
</dbReference>
<dbReference type="AlphaFoldDB" id="C5FU66"/>
<feature type="domain" description="Cyclin C-terminal" evidence="7">
    <location>
        <begin position="362"/>
        <end position="476"/>
    </location>
</feature>
<dbReference type="HOGENOM" id="CLU_020695_10_2_1"/>
<dbReference type="Proteomes" id="UP000002035">
    <property type="component" value="Unassembled WGS sequence"/>
</dbReference>
<evidence type="ECO:0000313" key="9">
    <source>
        <dbReference type="Proteomes" id="UP000002035"/>
    </source>
</evidence>
<dbReference type="Pfam" id="PF02984">
    <property type="entry name" value="Cyclin_C"/>
    <property type="match status" value="1"/>
</dbReference>
<dbReference type="STRING" id="554155.C5FU66"/>
<dbReference type="GO" id="GO:0016538">
    <property type="term" value="F:cyclin-dependent protein serine/threonine kinase regulator activity"/>
    <property type="evidence" value="ECO:0007669"/>
    <property type="project" value="InterPro"/>
</dbReference>
<dbReference type="InterPro" id="IPR039361">
    <property type="entry name" value="Cyclin"/>
</dbReference>
<dbReference type="SMART" id="SM01332">
    <property type="entry name" value="Cyclin_C"/>
    <property type="match status" value="1"/>
</dbReference>
<evidence type="ECO:0000313" key="8">
    <source>
        <dbReference type="EMBL" id="EEQ33450.1"/>
    </source>
</evidence>
<evidence type="ECO:0000259" key="6">
    <source>
        <dbReference type="SMART" id="SM00385"/>
    </source>
</evidence>
<dbReference type="OrthoDB" id="5590282at2759"/>
<dbReference type="RefSeq" id="XP_002844305.1">
    <property type="nucleotide sequence ID" value="XM_002844259.1"/>
</dbReference>
<accession>C5FU66</accession>
<dbReference type="InterPro" id="IPR048258">
    <property type="entry name" value="Cyclins_cyclin-box"/>
</dbReference>
<organism evidence="8 9">
    <name type="scientific">Arthroderma otae (strain ATCC MYA-4605 / CBS 113480)</name>
    <name type="common">Microsporum canis</name>
    <dbReference type="NCBI Taxonomy" id="554155"/>
    <lineage>
        <taxon>Eukaryota</taxon>
        <taxon>Fungi</taxon>
        <taxon>Dikarya</taxon>
        <taxon>Ascomycota</taxon>
        <taxon>Pezizomycotina</taxon>
        <taxon>Eurotiomycetes</taxon>
        <taxon>Eurotiomycetidae</taxon>
        <taxon>Onygenales</taxon>
        <taxon>Arthrodermataceae</taxon>
        <taxon>Microsporum</taxon>
    </lineage>
</organism>
<evidence type="ECO:0000256" key="2">
    <source>
        <dbReference type="ARBA" id="ARBA00023127"/>
    </source>
</evidence>
<keyword evidence="9" id="KW-1185">Reference proteome</keyword>
<dbReference type="OMA" id="FMAYRPS"/>
<dbReference type="PROSITE" id="PS00292">
    <property type="entry name" value="CYCLINS"/>
    <property type="match status" value="1"/>
</dbReference>
<name>C5FU66_ARTOC</name>
<protein>
    <submittedName>
        <fullName evidence="8">Nime/cyclinb</fullName>
    </submittedName>
</protein>
<dbReference type="InterPro" id="IPR013763">
    <property type="entry name" value="Cyclin-like_dom"/>
</dbReference>
<dbReference type="FunFam" id="1.10.472.10:FF:000001">
    <property type="entry name" value="G2/mitotic-specific cyclin"/>
    <property type="match status" value="1"/>
</dbReference>
<feature type="domain" description="Cyclin-like" evidence="6">
    <location>
        <begin position="366"/>
        <end position="447"/>
    </location>
</feature>
<sequence length="506" mass="56926">MTRLTRAKAAALAVPESQTGAVKKALGTRNTVNTSATAMQRKRAALGDVSNVSKQENGDGKQPKKSSASRVTLTSKSSTQTGGVQKVTRTNTTRTALGVKDSNKRETTTEPKRPGSGSGVMGGLQTKRHSQKPVRAESVVSEEPPRKKLDSGKDTLKTEETLEEKPEEKSKAEAKVEAKVEVKVEAKAEATVDVVDSQESALDEIKEERDADAILDLDAEDLYDPMMATEYVAEIFDYLKELEPLTMPNPDYMDHQDELEWKMRGILVDWLIEVHARFRLLPETLFLTVNIIDRFLSAEVVALGRLQLVGVTAMFIAAKYEEILSPHVATFTHVADGSFSDKEILDAERHILATLNYDLSYPNPMNFLRRISKPDNYDVRTRTLAKYLMEISLVDHRFMVYRQSHIAAASIFLARVIFDRGPWDATIAYYSGYTKEEIMPVYQLLIDYLCRPPVHEAFFKKYASKRFLKASIMTRQWAKQYYAMYLKAKNGTSREQDSKPKSKTAS</sequence>
<evidence type="ECO:0000256" key="5">
    <source>
        <dbReference type="SAM" id="MobiDB-lite"/>
    </source>
</evidence>
<dbReference type="PIRSF" id="PIRSF001771">
    <property type="entry name" value="Cyclin_A_B_D_E"/>
    <property type="match status" value="1"/>
</dbReference>
<dbReference type="GO" id="GO:0044772">
    <property type="term" value="P:mitotic cell cycle phase transition"/>
    <property type="evidence" value="ECO:0007669"/>
    <property type="project" value="InterPro"/>
</dbReference>
<dbReference type="InterPro" id="IPR036915">
    <property type="entry name" value="Cyclin-like_sf"/>
</dbReference>
<feature type="compositionally biased region" description="Basic and acidic residues" evidence="5">
    <location>
        <begin position="143"/>
        <end position="172"/>
    </location>
</feature>
<dbReference type="GO" id="GO:0051301">
    <property type="term" value="P:cell division"/>
    <property type="evidence" value="ECO:0007669"/>
    <property type="project" value="UniProtKB-KW"/>
</dbReference>
<evidence type="ECO:0000256" key="1">
    <source>
        <dbReference type="ARBA" id="ARBA00022618"/>
    </source>
</evidence>
<comment type="similarity">
    <text evidence="4">Belongs to the cyclin family.</text>
</comment>
<dbReference type="Gene3D" id="1.10.472.10">
    <property type="entry name" value="Cyclin-like"/>
    <property type="match status" value="2"/>
</dbReference>
<keyword evidence="2 4" id="KW-0195">Cyclin</keyword>
<dbReference type="EMBL" id="DS995706">
    <property type="protein sequence ID" value="EEQ33450.1"/>
    <property type="molecule type" value="Genomic_DNA"/>
</dbReference>
<dbReference type="SUPFAM" id="SSF47954">
    <property type="entry name" value="Cyclin-like"/>
    <property type="match status" value="2"/>
</dbReference>
<evidence type="ECO:0000259" key="7">
    <source>
        <dbReference type="SMART" id="SM01332"/>
    </source>
</evidence>
<proteinExistence type="inferred from homology"/>
<dbReference type="GeneID" id="9226841"/>
<dbReference type="VEuPathDB" id="FungiDB:MCYG_06269"/>
<keyword evidence="3" id="KW-0131">Cell cycle</keyword>
<evidence type="ECO:0000256" key="4">
    <source>
        <dbReference type="RuleBase" id="RU000383"/>
    </source>
</evidence>
<dbReference type="PANTHER" id="PTHR10177">
    <property type="entry name" value="CYCLINS"/>
    <property type="match status" value="1"/>
</dbReference>
<keyword evidence="1" id="KW-0132">Cell division</keyword>
<evidence type="ECO:0000256" key="3">
    <source>
        <dbReference type="ARBA" id="ARBA00023306"/>
    </source>
</evidence>
<feature type="region of interest" description="Disordered" evidence="5">
    <location>
        <begin position="34"/>
        <end position="172"/>
    </location>
</feature>
<feature type="compositionally biased region" description="Basic and acidic residues" evidence="5">
    <location>
        <begin position="101"/>
        <end position="113"/>
    </location>
</feature>
<reference evidence="9" key="1">
    <citation type="journal article" date="2012" name="MBio">
        <title>Comparative genome analysis of Trichophyton rubrum and related dermatophytes reveals candidate genes involved in infection.</title>
        <authorList>
            <person name="Martinez D.A."/>
            <person name="Oliver B.G."/>
            <person name="Graeser Y."/>
            <person name="Goldberg J.M."/>
            <person name="Li W."/>
            <person name="Martinez-Rossi N.M."/>
            <person name="Monod M."/>
            <person name="Shelest E."/>
            <person name="Barton R.C."/>
            <person name="Birch E."/>
            <person name="Brakhage A.A."/>
            <person name="Chen Z."/>
            <person name="Gurr S.J."/>
            <person name="Heiman D."/>
            <person name="Heitman J."/>
            <person name="Kosti I."/>
            <person name="Rossi A."/>
            <person name="Saif S."/>
            <person name="Samalova M."/>
            <person name="Saunders C.W."/>
            <person name="Shea T."/>
            <person name="Summerbell R.C."/>
            <person name="Xu J."/>
            <person name="Young S."/>
            <person name="Zeng Q."/>
            <person name="Birren B.W."/>
            <person name="Cuomo C.A."/>
            <person name="White T.C."/>
        </authorList>
    </citation>
    <scope>NUCLEOTIDE SEQUENCE [LARGE SCALE GENOMIC DNA]</scope>
    <source>
        <strain evidence="9">ATCC MYA-4605 / CBS 113480</strain>
    </source>
</reference>
<dbReference type="InterPro" id="IPR006671">
    <property type="entry name" value="Cyclin_N"/>
</dbReference>
<dbReference type="Pfam" id="PF00134">
    <property type="entry name" value="Cyclin_N"/>
    <property type="match status" value="1"/>
</dbReference>